<dbReference type="InterPro" id="IPR027417">
    <property type="entry name" value="P-loop_NTPase"/>
</dbReference>
<dbReference type="SUPFAM" id="SSF52540">
    <property type="entry name" value="P-loop containing nucleoside triphosphate hydrolases"/>
    <property type="match status" value="2"/>
</dbReference>
<dbReference type="Pfam" id="PF09262">
    <property type="entry name" value="PEX-1N"/>
    <property type="match status" value="1"/>
</dbReference>
<evidence type="ECO:0000256" key="1">
    <source>
        <dbReference type="ARBA" id="ARBA00004370"/>
    </source>
</evidence>
<feature type="domain" description="AAA+ ATPase" evidence="14">
    <location>
        <begin position="538"/>
        <end position="688"/>
    </location>
</feature>
<dbReference type="Gene3D" id="3.40.50.300">
    <property type="entry name" value="P-loop containing nucleotide triphosphate hydrolases"/>
    <property type="match status" value="2"/>
</dbReference>
<proteinExistence type="inferred from homology"/>
<feature type="domain" description="AAA+ ATPase" evidence="14">
    <location>
        <begin position="809"/>
        <end position="945"/>
    </location>
</feature>
<keyword evidence="4" id="KW-0962">Peroxisome biogenesis</keyword>
<sequence>MFANQGIHPVTVFFSNTKNCFLHLPPKLVSHLLLNENQALELSWGSGTSVFLSWTYSRNSSNDSQRVELCRQLGERLGLEDGEQGFIKPCRQVSSVHQVFVEPLSFDDWEILELHSAALETQLLDQIRVVFQDAVFPVWVDTHTTIYIQIASFLPSVTFGRLEQFTELIVSPKSRPNISISGSPLKANKKQDYQGLPKTNISSSAVQPSQQWDWGTGLKGLLRNMLMGPVKELPSVPELPIIITDSIFRVCGAPPDSLCTISHLSTDVVHVFPLCQGLNNNHFAGQSQITYGVLSKVPFSKDNKKKAKPVMDHKKSVSKHPVDSSERETLTEDESVVVRVVCREKFPHKSPIKEAVHCGKVWISEQLTDKMNVIPHSAVRIKPIKSAVKVATVIQLQPIIPMTEDDDEIRTVFLGWLHTQSHEPLACLTARCSTILLHGSEAKLQFALTVLNPETTNDPIDQLFLLASTLLKNENIQINREPYTKTEEQTPDKREELPTFNSLGGIDTICKSAHEFISLSLLEGPVSLELGSSSQGLRGGALLITGAKGCGKSSFARALCRKVSEDVDAHVEILDCKKIQGKRAETVRQMLQDVFEQAEWKQPAVVLLDDLDQIAGAPSSAEHEHSPEALLQLHIAQSLKDVVDDVAQRFSLVSLIITTNSEDSLHSSLTELQGCHFFQRVTHIEPPDQAQRADILHCLMIRKGFLSEETLRTLDVGAVAKMTEGYTPQDLALLLERAIHASSVQKHSEQQDGLLSVDDFFQALKGFTPPSGVGLDQVGGLKDVRQQLTDTIMLPAKYPVLFSKLPIRHRSGVLLYGAPGTGKTLLVRAVAKDSGMNFISIKGPELLSKYIGASEQGVRDVFQKAQAAKPCILFFDEFDSLAPRRGHDSTGVTDRVVNQLLTQLDGVEGLQGVYVLAATSRPDLIDPALLRPGRLDKCLYCPPPDLEARLEILTALSSGLSLAVDVNLEQIAVATELFTGADLKALLYNAQIEAVHSSSPPQDIASGSENELSLSSMIFPNHSSGSEDSVGEGDMGLTLERSMVLLETSDLQTYEENLGNVWRIYFGSSYESELGYSPELLLSNPRSLSGPMSDSQDLTATCARHAVSNLPPLYMPSLQSGCEEMSPEQQEQLTRDVNNIKKNYRKESLQVCSPSNPPAVFLSQAHIKCSLATTKPSLSKDDWSRYTKLYESFSGLRDGKSLQTLAGQRVTLA</sequence>
<dbReference type="Proteomes" id="UP001460270">
    <property type="component" value="Unassembled WGS sequence"/>
</dbReference>
<dbReference type="GO" id="GO:0005829">
    <property type="term" value="C:cytosol"/>
    <property type="evidence" value="ECO:0007669"/>
    <property type="project" value="TreeGrafter"/>
</dbReference>
<keyword evidence="8" id="KW-0653">Protein transport</keyword>
<dbReference type="FunFam" id="3.10.330.10:FF:000004">
    <property type="entry name" value="Peroxisome biogenesis factor 1"/>
    <property type="match status" value="1"/>
</dbReference>
<protein>
    <recommendedName>
        <fullName evidence="11">Peroxisomal ATPase PEX1</fullName>
    </recommendedName>
    <alternativeName>
        <fullName evidence="10">Peroxin-1</fullName>
    </alternativeName>
</protein>
<evidence type="ECO:0000256" key="13">
    <source>
        <dbReference type="SAM" id="MobiDB-lite"/>
    </source>
</evidence>
<dbReference type="GO" id="GO:0016887">
    <property type="term" value="F:ATP hydrolysis activity"/>
    <property type="evidence" value="ECO:0007669"/>
    <property type="project" value="InterPro"/>
</dbReference>
<dbReference type="PANTHER" id="PTHR23077:SF12">
    <property type="entry name" value="PEROXISOMAL ATPASE PEX1"/>
    <property type="match status" value="1"/>
</dbReference>
<comment type="similarity">
    <text evidence="2">Belongs to the AAA ATPase family.</text>
</comment>
<dbReference type="GO" id="GO:0005524">
    <property type="term" value="F:ATP binding"/>
    <property type="evidence" value="ECO:0007669"/>
    <property type="project" value="UniProtKB-KW"/>
</dbReference>
<dbReference type="InterPro" id="IPR009010">
    <property type="entry name" value="Asp_de-COase-like_dom_sf"/>
</dbReference>
<comment type="catalytic activity">
    <reaction evidence="12">
        <text>ATP + H2O = ADP + phosphate + H(+)</text>
        <dbReference type="Rhea" id="RHEA:13065"/>
        <dbReference type="ChEBI" id="CHEBI:15377"/>
        <dbReference type="ChEBI" id="CHEBI:15378"/>
        <dbReference type="ChEBI" id="CHEBI:30616"/>
        <dbReference type="ChEBI" id="CHEBI:43474"/>
        <dbReference type="ChEBI" id="CHEBI:456216"/>
    </reaction>
    <physiologicalReaction direction="left-to-right" evidence="12">
        <dbReference type="Rhea" id="RHEA:13066"/>
    </physiologicalReaction>
</comment>
<keyword evidence="9" id="KW-0472">Membrane</keyword>
<dbReference type="InterPro" id="IPR003593">
    <property type="entry name" value="AAA+_ATPase"/>
</dbReference>
<dbReference type="InterPro" id="IPR003959">
    <property type="entry name" value="ATPase_AAA_core"/>
</dbReference>
<dbReference type="PROSITE" id="PS00674">
    <property type="entry name" value="AAA"/>
    <property type="match status" value="1"/>
</dbReference>
<dbReference type="InterPro" id="IPR041569">
    <property type="entry name" value="AAA_lid_3"/>
</dbReference>
<dbReference type="FunFam" id="3.40.50.300:FF:001852">
    <property type="entry name" value="Peroxisomal biogenesis factor 1"/>
    <property type="match status" value="1"/>
</dbReference>
<evidence type="ECO:0000256" key="9">
    <source>
        <dbReference type="ARBA" id="ARBA00023136"/>
    </source>
</evidence>
<dbReference type="SMART" id="SM00382">
    <property type="entry name" value="AAA"/>
    <property type="match status" value="2"/>
</dbReference>
<evidence type="ECO:0000313" key="15">
    <source>
        <dbReference type="EMBL" id="KAK7899155.1"/>
    </source>
</evidence>
<dbReference type="GO" id="GO:0005778">
    <property type="term" value="C:peroxisomal membrane"/>
    <property type="evidence" value="ECO:0007669"/>
    <property type="project" value="TreeGrafter"/>
</dbReference>
<dbReference type="SUPFAM" id="SSF50692">
    <property type="entry name" value="ADC-like"/>
    <property type="match status" value="1"/>
</dbReference>
<evidence type="ECO:0000256" key="8">
    <source>
        <dbReference type="ARBA" id="ARBA00022927"/>
    </source>
</evidence>
<dbReference type="SUPFAM" id="SSF54585">
    <property type="entry name" value="Cdc48 domain 2-like"/>
    <property type="match status" value="1"/>
</dbReference>
<dbReference type="Pfam" id="PF17862">
    <property type="entry name" value="AAA_lid_3"/>
    <property type="match status" value="1"/>
</dbReference>
<dbReference type="Gene3D" id="1.10.8.60">
    <property type="match status" value="2"/>
</dbReference>
<dbReference type="PANTHER" id="PTHR23077">
    <property type="entry name" value="AAA-FAMILY ATPASE"/>
    <property type="match status" value="1"/>
</dbReference>
<evidence type="ECO:0000256" key="10">
    <source>
        <dbReference type="ARBA" id="ARBA00032509"/>
    </source>
</evidence>
<dbReference type="CDD" id="cd19526">
    <property type="entry name" value="RecA-like_PEX1_r2"/>
    <property type="match status" value="1"/>
</dbReference>
<dbReference type="InterPro" id="IPR029067">
    <property type="entry name" value="CDC48_domain_2-like_sf"/>
</dbReference>
<keyword evidence="6" id="KW-0378">Hydrolase</keyword>
<dbReference type="Gene3D" id="2.40.40.20">
    <property type="match status" value="1"/>
</dbReference>
<accession>A0AAW0NR57</accession>
<dbReference type="InterPro" id="IPR003960">
    <property type="entry name" value="ATPase_AAA_CS"/>
</dbReference>
<dbReference type="Pfam" id="PF09263">
    <property type="entry name" value="PEX-2N"/>
    <property type="match status" value="1"/>
</dbReference>
<dbReference type="AlphaFoldDB" id="A0AAW0NR57"/>
<evidence type="ECO:0000256" key="4">
    <source>
        <dbReference type="ARBA" id="ARBA00022593"/>
    </source>
</evidence>
<evidence type="ECO:0000313" key="16">
    <source>
        <dbReference type="Proteomes" id="UP001460270"/>
    </source>
</evidence>
<dbReference type="GO" id="GO:0016558">
    <property type="term" value="P:protein import into peroxisome matrix"/>
    <property type="evidence" value="ECO:0007669"/>
    <property type="project" value="TreeGrafter"/>
</dbReference>
<name>A0AAW0NR57_9GOBI</name>
<evidence type="ECO:0000259" key="14">
    <source>
        <dbReference type="SMART" id="SM00382"/>
    </source>
</evidence>
<keyword evidence="16" id="KW-1185">Reference proteome</keyword>
<keyword evidence="3" id="KW-0813">Transport</keyword>
<dbReference type="FunFam" id="3.40.50.300:FF:000966">
    <property type="entry name" value="Peroxisomal biogenesis factor 1"/>
    <property type="match status" value="1"/>
</dbReference>
<evidence type="ECO:0000256" key="2">
    <source>
        <dbReference type="ARBA" id="ARBA00006914"/>
    </source>
</evidence>
<dbReference type="Pfam" id="PF00004">
    <property type="entry name" value="AAA"/>
    <property type="match status" value="2"/>
</dbReference>
<feature type="compositionally biased region" description="Basic and acidic residues" evidence="13">
    <location>
        <begin position="309"/>
        <end position="329"/>
    </location>
</feature>
<dbReference type="InterPro" id="IPR015342">
    <property type="entry name" value="PEX1-N_C-lobe"/>
</dbReference>
<reference evidence="16" key="1">
    <citation type="submission" date="2024-04" db="EMBL/GenBank/DDBJ databases">
        <title>Salinicola lusitanus LLJ914,a marine bacterium isolated from the Okinawa Trough.</title>
        <authorList>
            <person name="Li J."/>
        </authorList>
    </citation>
    <scope>NUCLEOTIDE SEQUENCE [LARGE SCALE GENOMIC DNA]</scope>
</reference>
<evidence type="ECO:0000256" key="6">
    <source>
        <dbReference type="ARBA" id="ARBA00022801"/>
    </source>
</evidence>
<evidence type="ECO:0000256" key="3">
    <source>
        <dbReference type="ARBA" id="ARBA00022448"/>
    </source>
</evidence>
<evidence type="ECO:0000256" key="7">
    <source>
        <dbReference type="ARBA" id="ARBA00022840"/>
    </source>
</evidence>
<feature type="region of interest" description="Disordered" evidence="13">
    <location>
        <begin position="304"/>
        <end position="329"/>
    </location>
</feature>
<evidence type="ECO:0000256" key="12">
    <source>
        <dbReference type="ARBA" id="ARBA00048778"/>
    </source>
</evidence>
<dbReference type="InterPro" id="IPR015343">
    <property type="entry name" value="PEX1-N-lobe"/>
</dbReference>
<organism evidence="15 16">
    <name type="scientific">Mugilogobius chulae</name>
    <name type="common">yellowstripe goby</name>
    <dbReference type="NCBI Taxonomy" id="88201"/>
    <lineage>
        <taxon>Eukaryota</taxon>
        <taxon>Metazoa</taxon>
        <taxon>Chordata</taxon>
        <taxon>Craniata</taxon>
        <taxon>Vertebrata</taxon>
        <taxon>Euteleostomi</taxon>
        <taxon>Actinopterygii</taxon>
        <taxon>Neopterygii</taxon>
        <taxon>Teleostei</taxon>
        <taxon>Neoteleostei</taxon>
        <taxon>Acanthomorphata</taxon>
        <taxon>Gobiaria</taxon>
        <taxon>Gobiiformes</taxon>
        <taxon>Gobioidei</taxon>
        <taxon>Gobiidae</taxon>
        <taxon>Gobionellinae</taxon>
        <taxon>Mugilogobius</taxon>
    </lineage>
</organism>
<comment type="caution">
    <text evidence="15">The sequence shown here is derived from an EMBL/GenBank/DDBJ whole genome shotgun (WGS) entry which is preliminary data.</text>
</comment>
<keyword evidence="5" id="KW-0547">Nucleotide-binding</keyword>
<keyword evidence="7" id="KW-0067">ATP-binding</keyword>
<dbReference type="InterPro" id="IPR050168">
    <property type="entry name" value="AAA_ATPase_domain"/>
</dbReference>
<evidence type="ECO:0000256" key="5">
    <source>
        <dbReference type="ARBA" id="ARBA00022741"/>
    </source>
</evidence>
<gene>
    <name evidence="15" type="ORF">WMY93_020008</name>
</gene>
<dbReference type="Gene3D" id="3.10.330.10">
    <property type="match status" value="1"/>
</dbReference>
<dbReference type="EMBL" id="JBBPFD010000014">
    <property type="protein sequence ID" value="KAK7899155.1"/>
    <property type="molecule type" value="Genomic_DNA"/>
</dbReference>
<comment type="subcellular location">
    <subcellularLocation>
        <location evidence="1">Membrane</location>
    </subcellularLocation>
</comment>
<evidence type="ECO:0000256" key="11">
    <source>
        <dbReference type="ARBA" id="ARBA00034532"/>
    </source>
</evidence>